<dbReference type="EMBL" id="CP002886">
    <property type="protein sequence ID" value="AEW71633.1"/>
    <property type="molecule type" value="Genomic_DNA"/>
</dbReference>
<evidence type="ECO:0000313" key="2">
    <source>
        <dbReference type="Proteomes" id="UP000007838"/>
    </source>
</evidence>
<organism evidence="1 2">
    <name type="scientific">Enterobacter ludwigii</name>
    <dbReference type="NCBI Taxonomy" id="299767"/>
    <lineage>
        <taxon>Bacteria</taxon>
        <taxon>Pseudomonadati</taxon>
        <taxon>Pseudomonadota</taxon>
        <taxon>Gammaproteobacteria</taxon>
        <taxon>Enterobacterales</taxon>
        <taxon>Enterobacteriaceae</taxon>
        <taxon>Enterobacter</taxon>
        <taxon>Enterobacter cloacae complex</taxon>
    </lineage>
</organism>
<dbReference type="AlphaFoldDB" id="G8LGN9"/>
<evidence type="ECO:0000313" key="1">
    <source>
        <dbReference type="EMBL" id="AEW71633.1"/>
    </source>
</evidence>
<reference evidence="1 2" key="1">
    <citation type="journal article" date="2011" name="Stand. Genomic Sci.">
        <title>Complete genome of the onion pathogen Enterobacter cloacae EcWSU1.</title>
        <authorList>
            <person name="Humann J.L."/>
            <person name="Wildung M."/>
            <person name="Cheng C.H."/>
            <person name="Lee T."/>
            <person name="Stewart J.E."/>
            <person name="Drew J.C."/>
            <person name="Triplett E.W."/>
            <person name="Main D."/>
            <person name="Schroeder B.K."/>
        </authorList>
    </citation>
    <scope>NUCLEOTIDE SEQUENCE [LARGE SCALE GENOMIC DNA]</scope>
    <source>
        <strain evidence="1 2">EcWSU1</strain>
    </source>
</reference>
<proteinExistence type="predicted"/>
<dbReference type="HOGENOM" id="CLU_3309034_0_0_6"/>
<dbReference type="KEGG" id="eec:EcWSU1_00193"/>
<sequence>MTNIAEFGSLWSRFDDDKKNQWSPCCFWPGGDFSLSVFL</sequence>
<dbReference type="Proteomes" id="UP000007838">
    <property type="component" value="Chromosome"/>
</dbReference>
<accession>G8LGN9</accession>
<protein>
    <submittedName>
        <fullName evidence="1">Uncharacterized protein</fullName>
    </submittedName>
</protein>
<name>G8LGN9_9ENTR</name>
<gene>
    <name evidence="1" type="ORF">EcWSU1_00193</name>
</gene>